<reference evidence="2" key="1">
    <citation type="journal article" date="2014" name="Int. J. Syst. Evol. Microbiol.">
        <title>Complete genome sequence of Corynebacterium casei LMG S-19264T (=DSM 44701T), isolated from a smear-ripened cheese.</title>
        <authorList>
            <consortium name="US DOE Joint Genome Institute (JGI-PGF)"/>
            <person name="Walter F."/>
            <person name="Albersmeier A."/>
            <person name="Kalinowski J."/>
            <person name="Ruckert C."/>
        </authorList>
    </citation>
    <scope>NUCLEOTIDE SEQUENCE</scope>
    <source>
        <strain evidence="2">JCM 3313</strain>
    </source>
</reference>
<evidence type="ECO:0000313" key="3">
    <source>
        <dbReference type="Proteomes" id="UP000639606"/>
    </source>
</evidence>
<feature type="compositionally biased region" description="Low complexity" evidence="1">
    <location>
        <begin position="192"/>
        <end position="202"/>
    </location>
</feature>
<dbReference type="AlphaFoldDB" id="A0A918AKI1"/>
<dbReference type="Proteomes" id="UP000639606">
    <property type="component" value="Unassembled WGS sequence"/>
</dbReference>
<accession>A0A918AKI1</accession>
<organism evidence="2 3">
    <name type="scientific">Saccharothrix coeruleofusca</name>
    <dbReference type="NCBI Taxonomy" id="33919"/>
    <lineage>
        <taxon>Bacteria</taxon>
        <taxon>Bacillati</taxon>
        <taxon>Actinomycetota</taxon>
        <taxon>Actinomycetes</taxon>
        <taxon>Pseudonocardiales</taxon>
        <taxon>Pseudonocardiaceae</taxon>
        <taxon>Saccharothrix</taxon>
    </lineage>
</organism>
<dbReference type="EMBL" id="BMRG01000002">
    <property type="protein sequence ID" value="GGP44736.1"/>
    <property type="molecule type" value="Genomic_DNA"/>
</dbReference>
<name>A0A918AKI1_9PSEU</name>
<gene>
    <name evidence="2" type="ORF">GCM10010185_15590</name>
</gene>
<protein>
    <submittedName>
        <fullName evidence="2">Uncharacterized protein</fullName>
    </submittedName>
</protein>
<sequence>MKRMWLDDLGVVGASTWCLTLVRDLWAEEVLELAGAPVVRDGSLADAERVNMIAVRPVGAAWSLAVEFNGWLGFVGNQDDLLVELSANGATACSAWSTPNNEGVVYVPAPDSVVRYHPSRRQLDGPISPAMLARMTDTGILADADDGTSLGDRMVTAISVFTGIFLDQEFLVADDWVVGVGHPDRVREAIRRSGPGSRTGSRWPDAADLRMGEQF</sequence>
<comment type="caution">
    <text evidence="2">The sequence shown here is derived from an EMBL/GenBank/DDBJ whole genome shotgun (WGS) entry which is preliminary data.</text>
</comment>
<evidence type="ECO:0000256" key="1">
    <source>
        <dbReference type="SAM" id="MobiDB-lite"/>
    </source>
</evidence>
<keyword evidence="3" id="KW-1185">Reference proteome</keyword>
<feature type="region of interest" description="Disordered" evidence="1">
    <location>
        <begin position="190"/>
        <end position="215"/>
    </location>
</feature>
<reference evidence="2" key="2">
    <citation type="submission" date="2020-09" db="EMBL/GenBank/DDBJ databases">
        <authorList>
            <person name="Sun Q."/>
            <person name="Ohkuma M."/>
        </authorList>
    </citation>
    <scope>NUCLEOTIDE SEQUENCE</scope>
    <source>
        <strain evidence="2">JCM 3313</strain>
    </source>
</reference>
<evidence type="ECO:0000313" key="2">
    <source>
        <dbReference type="EMBL" id="GGP44736.1"/>
    </source>
</evidence>
<feature type="compositionally biased region" description="Basic and acidic residues" evidence="1">
    <location>
        <begin position="205"/>
        <end position="215"/>
    </location>
</feature>
<proteinExistence type="predicted"/>